<feature type="transmembrane region" description="Helical" evidence="1">
    <location>
        <begin position="279"/>
        <end position="299"/>
    </location>
</feature>
<feature type="transmembrane region" description="Helical" evidence="1">
    <location>
        <begin position="359"/>
        <end position="385"/>
    </location>
</feature>
<keyword evidence="1" id="KW-0472">Membrane</keyword>
<feature type="transmembrane region" description="Helical" evidence="1">
    <location>
        <begin position="117"/>
        <end position="135"/>
    </location>
</feature>
<gene>
    <name evidence="2" type="ORF">JZO76_12065</name>
</gene>
<reference evidence="2 3" key="1">
    <citation type="submission" date="2021-03" db="EMBL/GenBank/DDBJ databases">
        <title>Enterococcal diversity collection.</title>
        <authorList>
            <person name="Gilmore M.S."/>
            <person name="Schwartzman J."/>
            <person name="Van Tyne D."/>
            <person name="Martin M."/>
            <person name="Earl A.M."/>
            <person name="Manson A.L."/>
            <person name="Straub T."/>
            <person name="Salamzade R."/>
            <person name="Saavedra J."/>
            <person name="Lebreton F."/>
            <person name="Prichula J."/>
            <person name="Schaufler K."/>
            <person name="Gaca A."/>
            <person name="Sgardioli B."/>
            <person name="Wagenaar J."/>
            <person name="Strong T."/>
        </authorList>
    </citation>
    <scope>NUCLEOTIDE SEQUENCE [LARGE SCALE GENOMIC DNA]</scope>
    <source>
        <strain evidence="2 3">MJM12</strain>
    </source>
</reference>
<dbReference type="RefSeq" id="WP_206904852.1">
    <property type="nucleotide sequence ID" value="NZ_JAFLVT010000018.1"/>
</dbReference>
<accession>A0ABS3HB45</accession>
<evidence type="ECO:0000313" key="2">
    <source>
        <dbReference type="EMBL" id="MBO0450257.1"/>
    </source>
</evidence>
<keyword evidence="1" id="KW-0812">Transmembrane</keyword>
<keyword evidence="3" id="KW-1185">Reference proteome</keyword>
<sequence length="402" mass="46901">MLKKIYLKRYGKALIAFAVITFGLYFLNAHSAVTNWQSQNNYYHSSQFEKEFKEHPESFTYWNQENEKDVPYTSSKDYVQDQLYVYGTAYSEHNISAKQAQKYDAKTTYYTRFGGDFTILNIVLVALAGFLLFFIDEKTAFNRFLFALPQKRKQLFRAKLLYVALPILAIFLLGQLFYVTYIKIGIPAPYLNASWSQLLHAVFSSFSLATLLFAVSIFIGSMVGNLVFGPLTWLVFVFFASFTPGSVTNFLNLFTFKEYGSFPFNLENLFIYRIGKTGGYWWMIPIFLIAAFLFIWWSYRKFTVLSLENDGDYLLHRDSRWPVWFLMWGFTGFISLNTFTNPWQSYLMLLDTPERISLFSTVISTLVTLVLLGIMLYVLVFFSTLKAAWHHYRSKKHGVELN</sequence>
<feature type="transmembrane region" description="Helical" evidence="1">
    <location>
        <begin position="231"/>
        <end position="254"/>
    </location>
</feature>
<feature type="transmembrane region" description="Helical" evidence="1">
    <location>
        <begin position="198"/>
        <end position="219"/>
    </location>
</feature>
<proteinExistence type="predicted"/>
<comment type="caution">
    <text evidence="2">The sequence shown here is derived from an EMBL/GenBank/DDBJ whole genome shotgun (WGS) entry which is preliminary data.</text>
</comment>
<dbReference type="EMBL" id="JAFLVT010000018">
    <property type="protein sequence ID" value="MBO0450257.1"/>
    <property type="molecule type" value="Genomic_DNA"/>
</dbReference>
<name>A0ABS3HB45_9ENTE</name>
<dbReference type="Proteomes" id="UP000664256">
    <property type="component" value="Unassembled WGS sequence"/>
</dbReference>
<feature type="transmembrane region" description="Helical" evidence="1">
    <location>
        <begin position="320"/>
        <end position="339"/>
    </location>
</feature>
<keyword evidence="1" id="KW-1133">Transmembrane helix</keyword>
<evidence type="ECO:0000256" key="1">
    <source>
        <dbReference type="SAM" id="Phobius"/>
    </source>
</evidence>
<protein>
    <submittedName>
        <fullName evidence="2">ABC transporter permease</fullName>
    </submittedName>
</protein>
<organism evidence="2 3">
    <name type="scientific">Candidatus Enterococcus myersii</name>
    <dbReference type="NCBI Taxonomy" id="2815322"/>
    <lineage>
        <taxon>Bacteria</taxon>
        <taxon>Bacillati</taxon>
        <taxon>Bacillota</taxon>
        <taxon>Bacilli</taxon>
        <taxon>Lactobacillales</taxon>
        <taxon>Enterococcaceae</taxon>
        <taxon>Enterococcus</taxon>
    </lineage>
</organism>
<feature type="transmembrane region" description="Helical" evidence="1">
    <location>
        <begin position="160"/>
        <end position="178"/>
    </location>
</feature>
<evidence type="ECO:0000313" key="3">
    <source>
        <dbReference type="Proteomes" id="UP000664256"/>
    </source>
</evidence>